<dbReference type="GeneID" id="92034875"/>
<protein>
    <submittedName>
        <fullName evidence="2">Uncharacterized protein</fullName>
    </submittedName>
</protein>
<evidence type="ECO:0000313" key="2">
    <source>
        <dbReference type="EMBL" id="KAK7529533.1"/>
    </source>
</evidence>
<keyword evidence="3" id="KW-1185">Reference proteome</keyword>
<dbReference type="Proteomes" id="UP001360953">
    <property type="component" value="Unassembled WGS sequence"/>
</dbReference>
<evidence type="ECO:0000313" key="3">
    <source>
        <dbReference type="Proteomes" id="UP001360953"/>
    </source>
</evidence>
<sequence>MSLLPNHLTKHLSTHLSYVCVGMLLRASPWPKTSRTRELCSTLQHSAMSRPPRHHPAGRLPPSQPPFSLLSHHCRKAAGTTYPAAAASAPTARPPTQVHRRPSRKRADASSTHAEIHSYIHGLHTKLTNRRSGQEQRRDSVMGCISQRSLCMVYRHVGRYSEKEKTRRGEKDLRTGRDCSLIDWQTTTLSGGKTAEFRQEEEREEEKKKAWQKRRIREVCKRPTRNRMGQLRALGDRCVLNGCRE</sequence>
<proteinExistence type="predicted"/>
<dbReference type="RefSeq" id="XP_066649983.1">
    <property type="nucleotide sequence ID" value="XM_066801969.1"/>
</dbReference>
<name>A0ABR1L4I9_9PEZI</name>
<gene>
    <name evidence="2" type="ORF">J3D65DRAFT_642282</name>
</gene>
<feature type="compositionally biased region" description="Low complexity" evidence="1">
    <location>
        <begin position="84"/>
        <end position="96"/>
    </location>
</feature>
<reference evidence="2 3" key="1">
    <citation type="submission" date="2024-04" db="EMBL/GenBank/DDBJ databases">
        <title>Phyllosticta paracitricarpa is synonymous to the EU quarantine fungus P. citricarpa based on phylogenomic analyses.</title>
        <authorList>
            <consortium name="Lawrence Berkeley National Laboratory"/>
            <person name="Van ingen-buijs V.A."/>
            <person name="Van westerhoven A.C."/>
            <person name="Haridas S."/>
            <person name="Skiadas P."/>
            <person name="Martin F."/>
            <person name="Groenewald J.Z."/>
            <person name="Crous P.W."/>
            <person name="Seidl M.F."/>
        </authorList>
    </citation>
    <scope>NUCLEOTIDE SEQUENCE [LARGE SCALE GENOMIC DNA]</scope>
    <source>
        <strain evidence="2 3">CPC 17464</strain>
    </source>
</reference>
<dbReference type="EMBL" id="JBBPEH010000016">
    <property type="protein sequence ID" value="KAK7529533.1"/>
    <property type="molecule type" value="Genomic_DNA"/>
</dbReference>
<comment type="caution">
    <text evidence="2">The sequence shown here is derived from an EMBL/GenBank/DDBJ whole genome shotgun (WGS) entry which is preliminary data.</text>
</comment>
<evidence type="ECO:0000256" key="1">
    <source>
        <dbReference type="SAM" id="MobiDB-lite"/>
    </source>
</evidence>
<feature type="region of interest" description="Disordered" evidence="1">
    <location>
        <begin position="84"/>
        <end position="112"/>
    </location>
</feature>
<organism evidence="2 3">
    <name type="scientific">Phyllosticta citribraziliensis</name>
    <dbReference type="NCBI Taxonomy" id="989973"/>
    <lineage>
        <taxon>Eukaryota</taxon>
        <taxon>Fungi</taxon>
        <taxon>Dikarya</taxon>
        <taxon>Ascomycota</taxon>
        <taxon>Pezizomycotina</taxon>
        <taxon>Dothideomycetes</taxon>
        <taxon>Dothideomycetes incertae sedis</taxon>
        <taxon>Botryosphaeriales</taxon>
        <taxon>Phyllostictaceae</taxon>
        <taxon>Phyllosticta</taxon>
    </lineage>
</organism>
<accession>A0ABR1L4I9</accession>